<dbReference type="GO" id="GO:0016987">
    <property type="term" value="F:sigma factor activity"/>
    <property type="evidence" value="ECO:0007669"/>
    <property type="project" value="UniProtKB-KW"/>
</dbReference>
<organism evidence="9 10">
    <name type="scientific">Candidatus Bacteroides merdavium</name>
    <dbReference type="NCBI Taxonomy" id="2838472"/>
    <lineage>
        <taxon>Bacteria</taxon>
        <taxon>Pseudomonadati</taxon>
        <taxon>Bacteroidota</taxon>
        <taxon>Bacteroidia</taxon>
        <taxon>Bacteroidales</taxon>
        <taxon>Bacteroidaceae</taxon>
        <taxon>Bacteroides</taxon>
    </lineage>
</organism>
<dbReference type="NCBIfam" id="TIGR02937">
    <property type="entry name" value="sigma70-ECF"/>
    <property type="match status" value="1"/>
</dbReference>
<keyword evidence="2 6" id="KW-0805">Transcription regulation</keyword>
<dbReference type="InterPro" id="IPR000838">
    <property type="entry name" value="RNA_pol_sigma70_ECF_CS"/>
</dbReference>
<dbReference type="InterPro" id="IPR039425">
    <property type="entry name" value="RNA_pol_sigma-70-like"/>
</dbReference>
<evidence type="ECO:0000313" key="9">
    <source>
        <dbReference type="EMBL" id="HIZ90858.1"/>
    </source>
</evidence>
<dbReference type="GO" id="GO:0006352">
    <property type="term" value="P:DNA-templated transcription initiation"/>
    <property type="evidence" value="ECO:0007669"/>
    <property type="project" value="InterPro"/>
</dbReference>
<dbReference type="Pfam" id="PF04542">
    <property type="entry name" value="Sigma70_r2"/>
    <property type="match status" value="1"/>
</dbReference>
<comment type="similarity">
    <text evidence="1 6">Belongs to the sigma-70 factor family. ECF subfamily.</text>
</comment>
<dbReference type="InterPro" id="IPR036388">
    <property type="entry name" value="WH-like_DNA-bd_sf"/>
</dbReference>
<evidence type="ECO:0000259" key="8">
    <source>
        <dbReference type="Pfam" id="PF08281"/>
    </source>
</evidence>
<dbReference type="SUPFAM" id="SSF88659">
    <property type="entry name" value="Sigma3 and sigma4 domains of RNA polymerase sigma factors"/>
    <property type="match status" value="1"/>
</dbReference>
<evidence type="ECO:0000256" key="6">
    <source>
        <dbReference type="RuleBase" id="RU000716"/>
    </source>
</evidence>
<proteinExistence type="inferred from homology"/>
<dbReference type="InterPro" id="IPR013325">
    <property type="entry name" value="RNA_pol_sigma_r2"/>
</dbReference>
<dbReference type="AlphaFoldDB" id="A0A9D2GVN7"/>
<comment type="caution">
    <text evidence="9">The sequence shown here is derived from an EMBL/GenBank/DDBJ whole genome shotgun (WGS) entry which is preliminary data.</text>
</comment>
<name>A0A9D2GVN7_9BACE</name>
<dbReference type="InterPro" id="IPR013324">
    <property type="entry name" value="RNA_pol_sigma_r3/r4-like"/>
</dbReference>
<keyword evidence="3 6" id="KW-0731">Sigma factor</keyword>
<evidence type="ECO:0000256" key="1">
    <source>
        <dbReference type="ARBA" id="ARBA00010641"/>
    </source>
</evidence>
<reference evidence="9" key="1">
    <citation type="journal article" date="2021" name="PeerJ">
        <title>Extensive microbial diversity within the chicken gut microbiome revealed by metagenomics and culture.</title>
        <authorList>
            <person name="Gilroy R."/>
            <person name="Ravi A."/>
            <person name="Getino M."/>
            <person name="Pursley I."/>
            <person name="Horton D.L."/>
            <person name="Alikhan N.F."/>
            <person name="Baker D."/>
            <person name="Gharbi K."/>
            <person name="Hall N."/>
            <person name="Watson M."/>
            <person name="Adriaenssens E.M."/>
            <person name="Foster-Nyarko E."/>
            <person name="Jarju S."/>
            <person name="Secka A."/>
            <person name="Antonio M."/>
            <person name="Oren A."/>
            <person name="Chaudhuri R.R."/>
            <person name="La Ragione R."/>
            <person name="Hildebrand F."/>
            <person name="Pallen M.J."/>
        </authorList>
    </citation>
    <scope>NUCLEOTIDE SEQUENCE</scope>
    <source>
        <strain evidence="9">CHK118-2852</strain>
    </source>
</reference>
<evidence type="ECO:0000256" key="5">
    <source>
        <dbReference type="ARBA" id="ARBA00023163"/>
    </source>
</evidence>
<evidence type="ECO:0000256" key="3">
    <source>
        <dbReference type="ARBA" id="ARBA00023082"/>
    </source>
</evidence>
<dbReference type="PROSITE" id="PS01063">
    <property type="entry name" value="SIGMA70_ECF"/>
    <property type="match status" value="1"/>
</dbReference>
<dbReference type="Proteomes" id="UP000824108">
    <property type="component" value="Unassembled WGS sequence"/>
</dbReference>
<dbReference type="Pfam" id="PF08281">
    <property type="entry name" value="Sigma70_r4_2"/>
    <property type="match status" value="1"/>
</dbReference>
<dbReference type="InterPro" id="IPR013249">
    <property type="entry name" value="RNA_pol_sigma70_r4_t2"/>
</dbReference>
<evidence type="ECO:0000313" key="10">
    <source>
        <dbReference type="Proteomes" id="UP000824108"/>
    </source>
</evidence>
<reference evidence="9" key="2">
    <citation type="submission" date="2021-04" db="EMBL/GenBank/DDBJ databases">
        <authorList>
            <person name="Gilroy R."/>
        </authorList>
    </citation>
    <scope>NUCLEOTIDE SEQUENCE</scope>
    <source>
        <strain evidence="9">CHK118-2852</strain>
    </source>
</reference>
<dbReference type="Gene3D" id="1.10.1740.10">
    <property type="match status" value="1"/>
</dbReference>
<dbReference type="SUPFAM" id="SSF88946">
    <property type="entry name" value="Sigma2 domain of RNA polymerase sigma factors"/>
    <property type="match status" value="1"/>
</dbReference>
<protein>
    <recommendedName>
        <fullName evidence="6">RNA polymerase sigma factor</fullName>
    </recommendedName>
</protein>
<sequence>MLKDEHTLVIGLKSGSEESYRALYDLWFSRLYQFVLRYVKSEPVTDDIVQETFLNIWIYRESINPCMSFKSYLFTIAYHFLIKELRRQLNTPLMKDYVAFCSELSTCDNETVEKLELKQFQDSLNRAKEKLSPRQRQIFELNKEGNATIAEIAASLSITEQVVRNQLSAALKIVRKELRQYPYLLLLFLSL</sequence>
<evidence type="ECO:0000259" key="7">
    <source>
        <dbReference type="Pfam" id="PF04542"/>
    </source>
</evidence>
<feature type="domain" description="RNA polymerase sigma-70 region 2" evidence="7">
    <location>
        <begin position="24"/>
        <end position="88"/>
    </location>
</feature>
<accession>A0A9D2GVN7</accession>
<dbReference type="PANTHER" id="PTHR43133">
    <property type="entry name" value="RNA POLYMERASE ECF-TYPE SIGMA FACTO"/>
    <property type="match status" value="1"/>
</dbReference>
<evidence type="ECO:0000256" key="2">
    <source>
        <dbReference type="ARBA" id="ARBA00023015"/>
    </source>
</evidence>
<dbReference type="Gene3D" id="1.10.10.10">
    <property type="entry name" value="Winged helix-like DNA-binding domain superfamily/Winged helix DNA-binding domain"/>
    <property type="match status" value="1"/>
</dbReference>
<dbReference type="InterPro" id="IPR007627">
    <property type="entry name" value="RNA_pol_sigma70_r2"/>
</dbReference>
<evidence type="ECO:0000256" key="4">
    <source>
        <dbReference type="ARBA" id="ARBA00023125"/>
    </source>
</evidence>
<dbReference type="EMBL" id="DXAV01000017">
    <property type="protein sequence ID" value="HIZ90858.1"/>
    <property type="molecule type" value="Genomic_DNA"/>
</dbReference>
<feature type="domain" description="RNA polymerase sigma factor 70 region 4 type 2" evidence="8">
    <location>
        <begin position="123"/>
        <end position="172"/>
    </location>
</feature>
<dbReference type="PANTHER" id="PTHR43133:SF46">
    <property type="entry name" value="RNA POLYMERASE SIGMA-70 FACTOR ECF SUBFAMILY"/>
    <property type="match status" value="1"/>
</dbReference>
<dbReference type="GO" id="GO:0003677">
    <property type="term" value="F:DNA binding"/>
    <property type="evidence" value="ECO:0007669"/>
    <property type="project" value="UniProtKB-KW"/>
</dbReference>
<keyword evidence="5 6" id="KW-0804">Transcription</keyword>
<keyword evidence="4 6" id="KW-0238">DNA-binding</keyword>
<gene>
    <name evidence="9" type="ORF">H9807_01850</name>
</gene>
<dbReference type="InterPro" id="IPR014284">
    <property type="entry name" value="RNA_pol_sigma-70_dom"/>
</dbReference>